<sequence length="70" mass="7872">MSFALMSLLMLVMFTIQDLIVGSYDAGQRVVFAAIVLATAVAGCTVLYLQFRSESAEKRERGFIRYFLKN</sequence>
<keyword evidence="1" id="KW-1133">Transmembrane helix</keyword>
<keyword evidence="1" id="KW-0472">Membrane</keyword>
<feature type="transmembrane region" description="Helical" evidence="1">
    <location>
        <begin position="32"/>
        <end position="51"/>
    </location>
</feature>
<gene>
    <name evidence="2" type="ORF">DSM19430T_05240</name>
</gene>
<dbReference type="AlphaFoldDB" id="A0A7J0BQA4"/>
<evidence type="ECO:0000256" key="1">
    <source>
        <dbReference type="SAM" id="Phobius"/>
    </source>
</evidence>
<proteinExistence type="predicted"/>
<protein>
    <submittedName>
        <fullName evidence="2">Uncharacterized protein</fullName>
    </submittedName>
</protein>
<keyword evidence="1" id="KW-0812">Transmembrane</keyword>
<dbReference type="EMBL" id="BLVP01000001">
    <property type="protein sequence ID" value="GFM35840.1"/>
    <property type="molecule type" value="Genomic_DNA"/>
</dbReference>
<keyword evidence="3" id="KW-1185">Reference proteome</keyword>
<evidence type="ECO:0000313" key="3">
    <source>
        <dbReference type="Proteomes" id="UP000503820"/>
    </source>
</evidence>
<comment type="caution">
    <text evidence="2">The sequence shown here is derived from an EMBL/GenBank/DDBJ whole genome shotgun (WGS) entry which is preliminary data.</text>
</comment>
<name>A0A7J0BQA4_9BACT</name>
<accession>A0A7J0BQA4</accession>
<evidence type="ECO:0000313" key="2">
    <source>
        <dbReference type="EMBL" id="GFM35840.1"/>
    </source>
</evidence>
<dbReference type="RefSeq" id="WP_174408506.1">
    <property type="nucleotide sequence ID" value="NZ_BLVP01000001.1"/>
</dbReference>
<dbReference type="Proteomes" id="UP000503820">
    <property type="component" value="Unassembled WGS sequence"/>
</dbReference>
<reference evidence="2 3" key="1">
    <citation type="submission" date="2020-05" db="EMBL/GenBank/DDBJ databases">
        <title>Draft genome sequence of Desulfovibrio psychrotolerans JS1T.</title>
        <authorList>
            <person name="Ueno A."/>
            <person name="Tamazawa S."/>
            <person name="Tamamura S."/>
            <person name="Murakami T."/>
            <person name="Kiyama T."/>
            <person name="Inomata H."/>
            <person name="Amano Y."/>
            <person name="Miyakawa K."/>
            <person name="Tamaki H."/>
            <person name="Naganuma T."/>
            <person name="Kaneko K."/>
        </authorList>
    </citation>
    <scope>NUCLEOTIDE SEQUENCE [LARGE SCALE GENOMIC DNA]</scope>
    <source>
        <strain evidence="2 3">JS1</strain>
    </source>
</reference>
<organism evidence="2 3">
    <name type="scientific">Desulfovibrio psychrotolerans</name>
    <dbReference type="NCBI Taxonomy" id="415242"/>
    <lineage>
        <taxon>Bacteria</taxon>
        <taxon>Pseudomonadati</taxon>
        <taxon>Thermodesulfobacteriota</taxon>
        <taxon>Desulfovibrionia</taxon>
        <taxon>Desulfovibrionales</taxon>
        <taxon>Desulfovibrionaceae</taxon>
        <taxon>Desulfovibrio</taxon>
    </lineage>
</organism>